<name>A0A1F7XZW1_9BACT</name>
<dbReference type="Proteomes" id="UP000176741">
    <property type="component" value="Unassembled WGS sequence"/>
</dbReference>
<dbReference type="InterPro" id="IPR011050">
    <property type="entry name" value="Pectin_lyase_fold/virulence"/>
</dbReference>
<keyword evidence="3" id="KW-0833">Ubl conjugation pathway</keyword>
<accession>A0A1F7XZW1</accession>
<dbReference type="InterPro" id="IPR022441">
    <property type="entry name" value="Para_beta_helix_rpt-2"/>
</dbReference>
<feature type="domain" description="Right handed beta helix" evidence="4">
    <location>
        <begin position="26"/>
        <end position="148"/>
    </location>
</feature>
<evidence type="ECO:0000313" key="6">
    <source>
        <dbReference type="Proteomes" id="UP000176741"/>
    </source>
</evidence>
<proteinExistence type="predicted"/>
<evidence type="ECO:0000256" key="1">
    <source>
        <dbReference type="ARBA" id="ARBA00004906"/>
    </source>
</evidence>
<protein>
    <recommendedName>
        <fullName evidence="4">Right handed beta helix domain-containing protein</fullName>
    </recommendedName>
</protein>
<reference evidence="5 6" key="1">
    <citation type="journal article" date="2016" name="Nat. Commun.">
        <title>Thousands of microbial genomes shed light on interconnected biogeochemical processes in an aquifer system.</title>
        <authorList>
            <person name="Anantharaman K."/>
            <person name="Brown C.T."/>
            <person name="Hug L.A."/>
            <person name="Sharon I."/>
            <person name="Castelle C.J."/>
            <person name="Probst A.J."/>
            <person name="Thomas B.C."/>
            <person name="Singh A."/>
            <person name="Wilkins M.J."/>
            <person name="Karaoz U."/>
            <person name="Brodie E.L."/>
            <person name="Williams K.H."/>
            <person name="Hubbard S.S."/>
            <person name="Banfield J.F."/>
        </authorList>
    </citation>
    <scope>NUCLEOTIDE SEQUENCE [LARGE SCALE GENOMIC DNA]</scope>
</reference>
<dbReference type="InterPro" id="IPR039448">
    <property type="entry name" value="Beta_helix"/>
</dbReference>
<keyword evidence="2" id="KW-0677">Repeat</keyword>
<evidence type="ECO:0000256" key="2">
    <source>
        <dbReference type="ARBA" id="ARBA00022737"/>
    </source>
</evidence>
<dbReference type="InterPro" id="IPR051550">
    <property type="entry name" value="SCF-Subunits/Alg-Epimerases"/>
</dbReference>
<dbReference type="AlphaFoldDB" id="A0A1F7XZW1"/>
<evidence type="ECO:0000313" key="5">
    <source>
        <dbReference type="EMBL" id="OGM19825.1"/>
    </source>
</evidence>
<dbReference type="NCBIfam" id="TIGR03804">
    <property type="entry name" value="para_beta_helix"/>
    <property type="match status" value="3"/>
</dbReference>
<dbReference type="PANTHER" id="PTHR22990">
    <property type="entry name" value="F-BOX ONLY PROTEIN"/>
    <property type="match status" value="1"/>
</dbReference>
<dbReference type="InterPro" id="IPR006626">
    <property type="entry name" value="PbH1"/>
</dbReference>
<dbReference type="PANTHER" id="PTHR22990:SF15">
    <property type="entry name" value="F-BOX ONLY PROTEIN 10"/>
    <property type="match status" value="1"/>
</dbReference>
<dbReference type="InterPro" id="IPR012334">
    <property type="entry name" value="Pectin_lyas_fold"/>
</dbReference>
<organism evidence="5 6">
    <name type="scientific">Candidatus Woesebacteria bacterium RIFCSPHIGHO2_01_FULL_38_26b</name>
    <dbReference type="NCBI Taxonomy" id="1802491"/>
    <lineage>
        <taxon>Bacteria</taxon>
        <taxon>Candidatus Woeseibacteriota</taxon>
    </lineage>
</organism>
<gene>
    <name evidence="5" type="ORF">A2771_03470</name>
</gene>
<dbReference type="Pfam" id="PF13229">
    <property type="entry name" value="Beta_helix"/>
    <property type="match status" value="1"/>
</dbReference>
<dbReference type="SMART" id="SM00710">
    <property type="entry name" value="PbH1"/>
    <property type="match status" value="5"/>
</dbReference>
<comment type="pathway">
    <text evidence="1">Protein modification; protein ubiquitination.</text>
</comment>
<dbReference type="SUPFAM" id="SSF51126">
    <property type="entry name" value="Pectin lyase-like"/>
    <property type="match status" value="1"/>
</dbReference>
<dbReference type="Gene3D" id="2.160.20.10">
    <property type="entry name" value="Single-stranded right-handed beta-helix, Pectin lyase-like"/>
    <property type="match status" value="1"/>
</dbReference>
<evidence type="ECO:0000256" key="3">
    <source>
        <dbReference type="ARBA" id="ARBA00022786"/>
    </source>
</evidence>
<dbReference type="EMBL" id="MGGD01000055">
    <property type="protein sequence ID" value="OGM19825.1"/>
    <property type="molecule type" value="Genomic_DNA"/>
</dbReference>
<comment type="caution">
    <text evidence="5">The sequence shown here is derived from an EMBL/GenBank/DDBJ whole genome shotgun (WGS) entry which is preliminary data.</text>
</comment>
<sequence>MSGSKFTGNKNVGLGLNGVVSPDPSLIHNNSFENNKYGIIVLGPSDSEIKRNNFYKNTITGIESKGKFKGFIENNIFSENGSGILVTEESSPHIEGNTITPNQEVGIVIEANSKPYIRANTIQKNQIGIWVLIPANPSITNGNISNNVMDIRDWRDVCELMVTTVEKETVTLSVFGDFVTRMKVDWGDKIEDDYADYVFEALHDYQGNGTYKIRVQLLDSAQKWRTSKKCEAEIKIGN</sequence>
<evidence type="ECO:0000259" key="4">
    <source>
        <dbReference type="Pfam" id="PF13229"/>
    </source>
</evidence>